<comment type="catalytic activity">
    <reaction evidence="1">
        <text>Endopeptidase of broad specificity.</text>
        <dbReference type="EC" id="3.4.24.81"/>
    </reaction>
</comment>
<evidence type="ECO:0000256" key="3">
    <source>
        <dbReference type="ARBA" id="ARBA00022685"/>
    </source>
</evidence>
<dbReference type="FunFam" id="4.10.70.10:FF:000003">
    <property type="entry name" value="Disintegrin and metalloproteinase domain-containing protein 17"/>
    <property type="match status" value="1"/>
</dbReference>
<dbReference type="GO" id="GO:0007219">
    <property type="term" value="P:Notch signaling pathway"/>
    <property type="evidence" value="ECO:0007669"/>
    <property type="project" value="TreeGrafter"/>
</dbReference>
<keyword evidence="4" id="KW-1015">Disulfide bond</keyword>
<dbReference type="GeneTree" id="ENSGT00940000165061"/>
<dbReference type="InterPro" id="IPR051489">
    <property type="entry name" value="ADAM_Metalloproteinase"/>
</dbReference>
<evidence type="ECO:0000256" key="2">
    <source>
        <dbReference type="ARBA" id="ARBA00012332"/>
    </source>
</evidence>
<dbReference type="PANTHER" id="PTHR45702:SF1">
    <property type="entry name" value="DISINTEGRIN AND METALLOPROTEINASE DOMAIN-CONTAINING PROTEIN 10 ISOFORM X1"/>
    <property type="match status" value="1"/>
</dbReference>
<accession>A0A3Q1D172</accession>
<dbReference type="STRING" id="80972.ENSAOCP00000031724"/>
<keyword evidence="6" id="KW-0812">Transmembrane</keyword>
<feature type="binding site" evidence="5">
    <location>
        <position position="383"/>
    </location>
    <ligand>
        <name>Zn(2+)</name>
        <dbReference type="ChEBI" id="CHEBI:29105"/>
        <note>catalytic</note>
    </ligand>
</feature>
<evidence type="ECO:0000256" key="5">
    <source>
        <dbReference type="PROSITE-ProRule" id="PRU00276"/>
    </source>
</evidence>
<dbReference type="SUPFAM" id="SSF55486">
    <property type="entry name" value="Metalloproteases ('zincins'), catalytic domain"/>
    <property type="match status" value="1"/>
</dbReference>
<dbReference type="Pfam" id="PF00200">
    <property type="entry name" value="Disintegrin"/>
    <property type="match status" value="1"/>
</dbReference>
<evidence type="ECO:0000256" key="1">
    <source>
        <dbReference type="ARBA" id="ARBA00001809"/>
    </source>
</evidence>
<dbReference type="Gene3D" id="4.10.70.10">
    <property type="entry name" value="Disintegrin domain"/>
    <property type="match status" value="1"/>
</dbReference>
<evidence type="ECO:0000259" key="8">
    <source>
        <dbReference type="PROSITE" id="PS50215"/>
    </source>
</evidence>
<reference evidence="9" key="3">
    <citation type="submission" date="2025-09" db="UniProtKB">
        <authorList>
            <consortium name="Ensembl"/>
        </authorList>
    </citation>
    <scope>IDENTIFICATION</scope>
</reference>
<keyword evidence="10" id="KW-1185">Reference proteome</keyword>
<feature type="binding site" evidence="5">
    <location>
        <position position="393"/>
    </location>
    <ligand>
        <name>Zn(2+)</name>
        <dbReference type="ChEBI" id="CHEBI:29105"/>
        <note>catalytic</note>
    </ligand>
</feature>
<dbReference type="PROSITE" id="PS50214">
    <property type="entry name" value="DISINTEGRIN_2"/>
    <property type="match status" value="1"/>
</dbReference>
<keyword evidence="6" id="KW-1133">Transmembrane helix</keyword>
<dbReference type="PANTHER" id="PTHR45702">
    <property type="entry name" value="ADAM10/ADAM17 METALLOPEPTIDASE FAMILY MEMBER"/>
    <property type="match status" value="1"/>
</dbReference>
<dbReference type="OMA" id="LITIQNY"/>
<keyword evidence="6" id="KW-0472">Membrane</keyword>
<comment type="caution">
    <text evidence="5">Lacks conserved residue(s) required for the propagation of feature annotation.</text>
</comment>
<evidence type="ECO:0000313" key="10">
    <source>
        <dbReference type="Proteomes" id="UP001501940"/>
    </source>
</evidence>
<evidence type="ECO:0000313" key="9">
    <source>
        <dbReference type="Ensembl" id="ENSAOCP00000031724.2"/>
    </source>
</evidence>
<dbReference type="InterPro" id="IPR001762">
    <property type="entry name" value="Disintegrin_dom"/>
</dbReference>
<dbReference type="InterPro" id="IPR049038">
    <property type="entry name" value="ADAM10_Cys-rich"/>
</dbReference>
<dbReference type="GO" id="GO:0046872">
    <property type="term" value="F:metal ion binding"/>
    <property type="evidence" value="ECO:0007669"/>
    <property type="project" value="UniProtKB-KW"/>
</dbReference>
<dbReference type="PROSITE" id="PS50215">
    <property type="entry name" value="ADAM_MEPRO"/>
    <property type="match status" value="1"/>
</dbReference>
<dbReference type="InterPro" id="IPR036436">
    <property type="entry name" value="Disintegrin_dom_sf"/>
</dbReference>
<feature type="transmembrane region" description="Helical" evidence="6">
    <location>
        <begin position="669"/>
        <end position="690"/>
    </location>
</feature>
<keyword evidence="5" id="KW-0862">Zinc</keyword>
<dbReference type="GO" id="GO:0006509">
    <property type="term" value="P:membrane protein ectodomain proteolysis"/>
    <property type="evidence" value="ECO:0007669"/>
    <property type="project" value="TreeGrafter"/>
</dbReference>
<feature type="active site" evidence="5">
    <location>
        <position position="384"/>
    </location>
</feature>
<dbReference type="Gene3D" id="3.40.390.10">
    <property type="entry name" value="Collagenase (Catalytic Domain)"/>
    <property type="match status" value="1"/>
</dbReference>
<evidence type="ECO:0000256" key="6">
    <source>
        <dbReference type="SAM" id="Phobius"/>
    </source>
</evidence>
<dbReference type="Pfam" id="PF13574">
    <property type="entry name" value="Reprolysin_2"/>
    <property type="match status" value="1"/>
</dbReference>
<evidence type="ECO:0000259" key="7">
    <source>
        <dbReference type="PROSITE" id="PS50214"/>
    </source>
</evidence>
<dbReference type="InterPro" id="IPR024079">
    <property type="entry name" value="MetalloPept_cat_dom_sf"/>
</dbReference>
<feature type="binding site" evidence="5">
    <location>
        <position position="387"/>
    </location>
    <ligand>
        <name>Zn(2+)</name>
        <dbReference type="ChEBI" id="CHEBI:29105"/>
        <note>catalytic</note>
    </ligand>
</feature>
<proteinExistence type="predicted"/>
<protein>
    <recommendedName>
        <fullName evidence="2">ADAM10 endopeptidase</fullName>
        <ecNumber evidence="2">3.4.24.81</ecNumber>
    </recommendedName>
</protein>
<organism evidence="9 10">
    <name type="scientific">Amphiprion ocellaris</name>
    <name type="common">Clown anemonefish</name>
    <dbReference type="NCBI Taxonomy" id="80972"/>
    <lineage>
        <taxon>Eukaryota</taxon>
        <taxon>Metazoa</taxon>
        <taxon>Chordata</taxon>
        <taxon>Craniata</taxon>
        <taxon>Vertebrata</taxon>
        <taxon>Euteleostomi</taxon>
        <taxon>Actinopterygii</taxon>
        <taxon>Neopterygii</taxon>
        <taxon>Teleostei</taxon>
        <taxon>Neoteleostei</taxon>
        <taxon>Acanthomorphata</taxon>
        <taxon>Ovalentaria</taxon>
        <taxon>Pomacentridae</taxon>
        <taxon>Amphiprion</taxon>
    </lineage>
</organism>
<dbReference type="EC" id="3.4.24.81" evidence="2"/>
<feature type="domain" description="Peptidase M12B" evidence="8">
    <location>
        <begin position="225"/>
        <end position="452"/>
    </location>
</feature>
<dbReference type="AlphaFoldDB" id="A0A3Q1D172"/>
<reference evidence="9 10" key="1">
    <citation type="submission" date="2022-01" db="EMBL/GenBank/DDBJ databases">
        <title>A chromosome-scale genome assembly of the false clownfish, Amphiprion ocellaris.</title>
        <authorList>
            <person name="Ryu T."/>
        </authorList>
    </citation>
    <scope>NUCLEOTIDE SEQUENCE [LARGE SCALE GENOMIC DNA]</scope>
</reference>
<reference evidence="9" key="2">
    <citation type="submission" date="2025-08" db="UniProtKB">
        <authorList>
            <consortium name="Ensembl"/>
        </authorList>
    </citation>
    <scope>IDENTIFICATION</scope>
</reference>
<sequence length="700" mass="77660">MLSCWFIQSLSKPSPHTEATRVHHEKESTQPAGPRTAVMGAVSSISPYIKYYEGLSYDRDDLHRKHLRAKRAAQSQDYTLHLDFTAFHRTFRLLLRQNAVEFSEKFRVVSENGSTSADLSHIYSGTLWGEHGSSCHGSVLRGQFEGTIHTDNGTFHVEPAYRYTSNPTDHHSIIYHEDDMILPNMTSGSGGFCGAEHLNILTQNLRLNQEAPVSRSRRTLDESKTSCLLHLHADHLYYKKFKSVEGVVAQVASYVRAVNDIFDKVDFDGVKLINFKVKSLRVMTEDDKNDPLNPLYIGPEKLLSLFSENNWGNFCLSYLLTNRDYSGVLGLAWEGKAGNWGGVCSQYTAFRNSQTSTLNTGLVTIQNYGQYLPPRHVQLTLAHELGHSLGAPHDEGSNCGNLGSSGGKGRYLMFPHATDEVRENNDKFSPCSIKHISEILKLKKDDCFVVSDQPICGNQIVEDGEECDIGHNDKDACCYSAKEPVGVQCHLKPGKVCSPSQGLCCGQDCEFKPAGQMCDEETDCQKKSVCSGLSSFCPEPNAKENLTVCSQGTRVCLNGVCSESVCLKHHLQQCDCPGESLKEKCHMCCQQPDKPETCASTTSSVLSRHFTRKALPLVGGAPCYGNRGYCDKFHVCRILDADGPIARLKNSFLNLADFDDVAEWMKAHWWAILLAILTFSGVMGCTVCLCGRTLDTRDLE</sequence>
<name>A0A3Q1D172_AMPOC</name>
<feature type="domain" description="Disintegrin" evidence="7">
    <location>
        <begin position="453"/>
        <end position="545"/>
    </location>
</feature>
<dbReference type="GO" id="GO:0005886">
    <property type="term" value="C:plasma membrane"/>
    <property type="evidence" value="ECO:0007669"/>
    <property type="project" value="TreeGrafter"/>
</dbReference>
<dbReference type="SMART" id="SM00050">
    <property type="entry name" value="DISIN"/>
    <property type="match status" value="1"/>
</dbReference>
<keyword evidence="5" id="KW-0479">Metal-binding</keyword>
<dbReference type="InterPro" id="IPR001590">
    <property type="entry name" value="Peptidase_M12B"/>
</dbReference>
<dbReference type="GO" id="GO:0004222">
    <property type="term" value="F:metalloendopeptidase activity"/>
    <property type="evidence" value="ECO:0007669"/>
    <property type="project" value="InterPro"/>
</dbReference>
<dbReference type="Proteomes" id="UP001501940">
    <property type="component" value="Chromosome 2"/>
</dbReference>
<evidence type="ECO:0000256" key="4">
    <source>
        <dbReference type="ARBA" id="ARBA00023157"/>
    </source>
</evidence>
<dbReference type="SUPFAM" id="SSF57552">
    <property type="entry name" value="Blood coagulation inhibitor (disintegrin)"/>
    <property type="match status" value="1"/>
</dbReference>
<dbReference type="Pfam" id="PF21299">
    <property type="entry name" value="ADAM10_Cys-rich"/>
    <property type="match status" value="1"/>
</dbReference>
<keyword evidence="3" id="KW-0165">Cleavage on pair of basic residues</keyword>
<dbReference type="Ensembl" id="ENSAOCT00000027948.2">
    <property type="protein sequence ID" value="ENSAOCP00000031724.2"/>
    <property type="gene ID" value="ENSAOCG00000023578.2"/>
</dbReference>